<organism evidence="2">
    <name type="scientific">Pedobacter sp. KACC 23697</name>
    <dbReference type="NCBI Taxonomy" id="3149230"/>
    <lineage>
        <taxon>Bacteria</taxon>
        <taxon>Pseudomonadati</taxon>
        <taxon>Bacteroidota</taxon>
        <taxon>Sphingobacteriia</taxon>
        <taxon>Sphingobacteriales</taxon>
        <taxon>Sphingobacteriaceae</taxon>
        <taxon>Pedobacter</taxon>
    </lineage>
</organism>
<proteinExistence type="predicted"/>
<protein>
    <submittedName>
        <fullName evidence="2">N-acetyltransferase</fullName>
        <ecNumber evidence="2">2.3.1.-</ecNumber>
    </submittedName>
</protein>
<gene>
    <name evidence="2" type="ORF">ABEG20_15075</name>
</gene>
<feature type="domain" description="N-acetyltransferase" evidence="1">
    <location>
        <begin position="431"/>
        <end position="596"/>
    </location>
</feature>
<dbReference type="RefSeq" id="WP_406824127.1">
    <property type="nucleotide sequence ID" value="NZ_CP157485.1"/>
</dbReference>
<sequence length="597" mass="70829">MKIITVHGIRRTNRWYENLPTFQEAKDHNLEILYFDYGYFSFWKFVRKKHREKILEKFCSFYSENIKDNKFPPSVVAHSFGTYIVYQAMKKYDVIKFDKIIFCGSILNEKTDFRPMIKNKQFAVLKNDHGSLEWFLKYTRRIIDKDCGKAGKVGFTDIPLDNINFIQNYESYKSHSEYFLPMHMKENWMKFFINGLSKFSYNHELLRPNIIDRIYENIELTAEPFLVNSISFFARIDTDGNYFAKYTKEGVNESNTTIEFLKFTTTADGFHDANIMNFLAYDKDNKKLNALIEKDINHQKVFKIYLNNPVKFKESINIKYYFCWYKTMNLKGDTDHWSIKNIRNINISLNFPRELLLPKILIIKNKNVIDQLIPNKKIERDNTYTYFAKYENLDNNDGAVFYFENSVNDSILQEKKTKNSEFSIRGRKDNYFITKAADNDIKNIYNIEIDIEHGNAASEETLNNRRKMFNDGFLVVKQRKNNKIVGYIETVIWNEKKFEKFEEISNFPLHFNINGSSLYVIFIAVDKGFRRMGIATRLLAEVENIAKRNNVSVIRLVAKDQVLSLYEKMDYKQIEELPNFLKGKVYKSILMEKRIGS</sequence>
<dbReference type="AlphaFoldDB" id="A0AAU7K297"/>
<keyword evidence="2" id="KW-0012">Acyltransferase</keyword>
<dbReference type="InterPro" id="IPR016181">
    <property type="entry name" value="Acyl_CoA_acyltransferase"/>
</dbReference>
<evidence type="ECO:0000259" key="1">
    <source>
        <dbReference type="PROSITE" id="PS51186"/>
    </source>
</evidence>
<reference evidence="2" key="1">
    <citation type="submission" date="2024-05" db="EMBL/GenBank/DDBJ databases">
        <authorList>
            <person name="Kim S."/>
            <person name="Heo J."/>
            <person name="Choi H."/>
            <person name="Choi Y."/>
            <person name="Kwon S.-W."/>
            <person name="Kim Y."/>
        </authorList>
    </citation>
    <scope>NUCLEOTIDE SEQUENCE</scope>
    <source>
        <strain evidence="2">KACC 23697</strain>
    </source>
</reference>
<dbReference type="GO" id="GO:0016747">
    <property type="term" value="F:acyltransferase activity, transferring groups other than amino-acyl groups"/>
    <property type="evidence" value="ECO:0007669"/>
    <property type="project" value="InterPro"/>
</dbReference>
<dbReference type="Gene3D" id="3.40.50.1820">
    <property type="entry name" value="alpha/beta hydrolase"/>
    <property type="match status" value="1"/>
</dbReference>
<name>A0AAU7K297_9SPHI</name>
<dbReference type="EMBL" id="CP157485">
    <property type="protein sequence ID" value="XBO46613.1"/>
    <property type="molecule type" value="Genomic_DNA"/>
</dbReference>
<dbReference type="SUPFAM" id="SSF53474">
    <property type="entry name" value="alpha/beta-Hydrolases"/>
    <property type="match status" value="1"/>
</dbReference>
<dbReference type="Gene3D" id="3.40.630.30">
    <property type="match status" value="1"/>
</dbReference>
<keyword evidence="2" id="KW-0808">Transferase</keyword>
<dbReference type="CDD" id="cd04301">
    <property type="entry name" value="NAT_SF"/>
    <property type="match status" value="1"/>
</dbReference>
<dbReference type="InterPro" id="IPR000182">
    <property type="entry name" value="GNAT_dom"/>
</dbReference>
<dbReference type="PROSITE" id="PS51186">
    <property type="entry name" value="GNAT"/>
    <property type="match status" value="1"/>
</dbReference>
<dbReference type="InterPro" id="IPR029058">
    <property type="entry name" value="AB_hydrolase_fold"/>
</dbReference>
<evidence type="ECO:0000313" key="2">
    <source>
        <dbReference type="EMBL" id="XBO46613.1"/>
    </source>
</evidence>
<dbReference type="SUPFAM" id="SSF55729">
    <property type="entry name" value="Acyl-CoA N-acyltransferases (Nat)"/>
    <property type="match status" value="1"/>
</dbReference>
<accession>A0AAU7K297</accession>
<dbReference type="EC" id="2.3.1.-" evidence="2"/>
<dbReference type="Pfam" id="PF00583">
    <property type="entry name" value="Acetyltransf_1"/>
    <property type="match status" value="1"/>
</dbReference>